<evidence type="ECO:0000256" key="1">
    <source>
        <dbReference type="SAM" id="MobiDB-lite"/>
    </source>
</evidence>
<feature type="transmembrane region" description="Helical" evidence="2">
    <location>
        <begin position="7"/>
        <end position="24"/>
    </location>
</feature>
<keyword evidence="2" id="KW-0472">Membrane</keyword>
<dbReference type="EMBL" id="JAUKPO010000009">
    <property type="protein sequence ID" value="MDO1447981.1"/>
    <property type="molecule type" value="Genomic_DNA"/>
</dbReference>
<keyword evidence="2" id="KW-0812">Transmembrane</keyword>
<name>A0ABT8R7A3_9BACT</name>
<evidence type="ECO:0000256" key="2">
    <source>
        <dbReference type="SAM" id="Phobius"/>
    </source>
</evidence>
<evidence type="ECO:0000313" key="3">
    <source>
        <dbReference type="EMBL" id="MDO1447981.1"/>
    </source>
</evidence>
<dbReference type="RefSeq" id="WP_302038786.1">
    <property type="nucleotide sequence ID" value="NZ_JAUKPO010000009.1"/>
</dbReference>
<organism evidence="3 4">
    <name type="scientific">Rhodocytophaga aerolata</name>
    <dbReference type="NCBI Taxonomy" id="455078"/>
    <lineage>
        <taxon>Bacteria</taxon>
        <taxon>Pseudomonadati</taxon>
        <taxon>Bacteroidota</taxon>
        <taxon>Cytophagia</taxon>
        <taxon>Cytophagales</taxon>
        <taxon>Rhodocytophagaceae</taxon>
        <taxon>Rhodocytophaga</taxon>
    </lineage>
</organism>
<keyword evidence="4" id="KW-1185">Reference proteome</keyword>
<gene>
    <name evidence="3" type="ORF">Q0590_17040</name>
</gene>
<keyword evidence="2" id="KW-1133">Transmembrane helix</keyword>
<comment type="caution">
    <text evidence="3">The sequence shown here is derived from an EMBL/GenBank/DDBJ whole genome shotgun (WGS) entry which is preliminary data.</text>
</comment>
<evidence type="ECO:0000313" key="4">
    <source>
        <dbReference type="Proteomes" id="UP001168528"/>
    </source>
</evidence>
<reference evidence="3" key="1">
    <citation type="submission" date="2023-07" db="EMBL/GenBank/DDBJ databases">
        <title>The genome sequence of Rhodocytophaga aerolata KACC 12507.</title>
        <authorList>
            <person name="Zhang X."/>
        </authorList>
    </citation>
    <scope>NUCLEOTIDE SEQUENCE</scope>
    <source>
        <strain evidence="3">KACC 12507</strain>
    </source>
</reference>
<accession>A0ABT8R7A3</accession>
<feature type="region of interest" description="Disordered" evidence="1">
    <location>
        <begin position="33"/>
        <end position="58"/>
    </location>
</feature>
<proteinExistence type="predicted"/>
<sequence length="58" mass="6718">MNRSKKIFLLISAVFILLMIYFTVDIFSRTTAPWKRKKKSTSTEQVTDSTRTDTESGQ</sequence>
<protein>
    <submittedName>
        <fullName evidence="3">Uncharacterized protein</fullName>
    </submittedName>
</protein>
<dbReference type="Proteomes" id="UP001168528">
    <property type="component" value="Unassembled WGS sequence"/>
</dbReference>